<feature type="compositionally biased region" description="Low complexity" evidence="1">
    <location>
        <begin position="132"/>
        <end position="141"/>
    </location>
</feature>
<dbReference type="AlphaFoldDB" id="A0A0S4JU72"/>
<feature type="region of interest" description="Disordered" evidence="1">
    <location>
        <begin position="432"/>
        <end position="476"/>
    </location>
</feature>
<dbReference type="VEuPathDB" id="TriTrypDB:BSAL_35580"/>
<name>A0A0S4JU72_BODSA</name>
<reference evidence="3" key="1">
    <citation type="submission" date="2015-09" db="EMBL/GenBank/DDBJ databases">
        <authorList>
            <consortium name="Pathogen Informatics"/>
        </authorList>
    </citation>
    <scope>NUCLEOTIDE SEQUENCE [LARGE SCALE GENOMIC DNA]</scope>
    <source>
        <strain evidence="3">Lake Konstanz</strain>
    </source>
</reference>
<dbReference type="Proteomes" id="UP000051952">
    <property type="component" value="Unassembled WGS sequence"/>
</dbReference>
<feature type="region of interest" description="Disordered" evidence="1">
    <location>
        <begin position="128"/>
        <end position="160"/>
    </location>
</feature>
<evidence type="ECO:0000256" key="1">
    <source>
        <dbReference type="SAM" id="MobiDB-lite"/>
    </source>
</evidence>
<gene>
    <name evidence="2" type="ORF">BSAL_35580</name>
</gene>
<feature type="compositionally biased region" description="Low complexity" evidence="1">
    <location>
        <begin position="211"/>
        <end position="220"/>
    </location>
</feature>
<sequence>MGSNCSLESSADAHHHAAGNEDVDDFLFDKARVDEVLRRAGDSAARAMDHWSDFGSAPPHILNDSASPVPTQNPIRARHRSAASSSIDGDMTTTAPPPLQRISSSGGLTTQKHSTSSAVNPMVAHLRHHNHNNNSNHPSSSGKHQPLHYHNASTGTHNSAFPPLPHAVLVPMSAAAVGVSSDATFPSPQLHCRHQQKEDLDGDSDTDHLCSSFLRPSSSSTPLDPISPSRGVGAGVTSSSSSKAEDFDPLSWISDANGKLHVCGPHNSEDYDTVSTDDAFYLLPGGAATTPPRPARKRLFHQHHHHQQQQQLQQLTRSTSTSSVLTLAGRSNGDCAPSDAQSIPVSSSGALDVSASHMYPGTQVALSSASFVTAAPNNDHGQSTTSLASTLSEAAFFNSAQWDSLSRAQRMASTRAMMQKLKEVRQENELVSKGWRRSGRAEGTRSLNGSIHSSEGSISVSFKDHDRVAVDDDDDE</sequence>
<dbReference type="EMBL" id="CYKH01002008">
    <property type="protein sequence ID" value="CUG92112.1"/>
    <property type="molecule type" value="Genomic_DNA"/>
</dbReference>
<feature type="compositionally biased region" description="Low complexity" evidence="1">
    <location>
        <begin position="308"/>
        <end position="327"/>
    </location>
</feature>
<accession>A0A0S4JU72</accession>
<protein>
    <submittedName>
        <fullName evidence="2">Uncharacterized protein</fullName>
    </submittedName>
</protein>
<feature type="region of interest" description="Disordered" evidence="1">
    <location>
        <begin position="191"/>
        <end position="248"/>
    </location>
</feature>
<evidence type="ECO:0000313" key="3">
    <source>
        <dbReference type="Proteomes" id="UP000051952"/>
    </source>
</evidence>
<keyword evidence="3" id="KW-1185">Reference proteome</keyword>
<proteinExistence type="predicted"/>
<feature type="compositionally biased region" description="Low complexity" evidence="1">
    <location>
        <begin position="449"/>
        <end position="461"/>
    </location>
</feature>
<feature type="region of interest" description="Disordered" evidence="1">
    <location>
        <begin position="299"/>
        <end position="346"/>
    </location>
</feature>
<evidence type="ECO:0000313" key="2">
    <source>
        <dbReference type="EMBL" id="CUG92112.1"/>
    </source>
</evidence>
<organism evidence="2 3">
    <name type="scientific">Bodo saltans</name>
    <name type="common">Flagellated protozoan</name>
    <dbReference type="NCBI Taxonomy" id="75058"/>
    <lineage>
        <taxon>Eukaryota</taxon>
        <taxon>Discoba</taxon>
        <taxon>Euglenozoa</taxon>
        <taxon>Kinetoplastea</taxon>
        <taxon>Metakinetoplastina</taxon>
        <taxon>Eubodonida</taxon>
        <taxon>Bodonidae</taxon>
        <taxon>Bodo</taxon>
    </lineage>
</organism>